<dbReference type="EMBL" id="MK072045">
    <property type="protein sequence ID" value="AYV77521.1"/>
    <property type="molecule type" value="Genomic_DNA"/>
</dbReference>
<organism evidence="1">
    <name type="scientific">Dasosvirus sp</name>
    <dbReference type="NCBI Taxonomy" id="2487764"/>
    <lineage>
        <taxon>Viruses</taxon>
        <taxon>Varidnaviria</taxon>
        <taxon>Bamfordvirae</taxon>
        <taxon>Nucleocytoviricota</taxon>
        <taxon>Megaviricetes</taxon>
        <taxon>Imitervirales</taxon>
        <taxon>Mimiviridae</taxon>
        <taxon>Klosneuvirinae</taxon>
    </lineage>
</organism>
<protein>
    <submittedName>
        <fullName evidence="1">Uncharacterized protein</fullName>
    </submittedName>
</protein>
<feature type="non-terminal residue" evidence="1">
    <location>
        <position position="66"/>
    </location>
</feature>
<name>A0A3G4ZU40_9VIRU</name>
<proteinExistence type="predicted"/>
<evidence type="ECO:0000313" key="1">
    <source>
        <dbReference type="EMBL" id="AYV77521.1"/>
    </source>
</evidence>
<reference evidence="1" key="1">
    <citation type="submission" date="2018-10" db="EMBL/GenBank/DDBJ databases">
        <title>Hidden diversity of soil giant viruses.</title>
        <authorList>
            <person name="Schulz F."/>
            <person name="Alteio L."/>
            <person name="Goudeau D."/>
            <person name="Ryan E.M."/>
            <person name="Malmstrom R.R."/>
            <person name="Blanchard J."/>
            <person name="Woyke T."/>
        </authorList>
    </citation>
    <scope>NUCLEOTIDE SEQUENCE</scope>
    <source>
        <strain evidence="1">DSV1</strain>
    </source>
</reference>
<sequence>MYHLLGYEHIEIDGREKRNDLIFRNDVRQRYNDECVVTGNDIACDVCHIVPYCKCNDNEKYDVNNG</sequence>
<accession>A0A3G4ZU40</accession>
<gene>
    <name evidence="1" type="ORF">Dasosvirus4_42</name>
</gene>